<reference evidence="2 3" key="1">
    <citation type="submission" date="2023-05" db="EMBL/GenBank/DDBJ databases">
        <title>B98-5 Cell Line De Novo Hybrid Assembly: An Optical Mapping Approach.</title>
        <authorList>
            <person name="Kananen K."/>
            <person name="Auerbach J.A."/>
            <person name="Kautto E."/>
            <person name="Blachly J.S."/>
        </authorList>
    </citation>
    <scope>NUCLEOTIDE SEQUENCE [LARGE SCALE GENOMIC DNA]</scope>
    <source>
        <strain evidence="2">B95-8</strain>
        <tissue evidence="2">Cell line</tissue>
    </source>
</reference>
<name>A0ABQ9UQ67_SAGOE</name>
<protein>
    <submittedName>
        <fullName evidence="2">Uncharacterized protein</fullName>
    </submittedName>
</protein>
<dbReference type="Proteomes" id="UP001266305">
    <property type="component" value="Unassembled WGS sequence"/>
</dbReference>
<comment type="caution">
    <text evidence="2">The sequence shown here is derived from an EMBL/GenBank/DDBJ whole genome shotgun (WGS) entry which is preliminary data.</text>
</comment>
<evidence type="ECO:0000313" key="2">
    <source>
        <dbReference type="EMBL" id="KAK2099226.1"/>
    </source>
</evidence>
<dbReference type="EMBL" id="JASSZA010000011">
    <property type="protein sequence ID" value="KAK2099226.1"/>
    <property type="molecule type" value="Genomic_DNA"/>
</dbReference>
<feature type="non-terminal residue" evidence="2">
    <location>
        <position position="54"/>
    </location>
</feature>
<proteinExistence type="predicted"/>
<sequence>KTRVSAGNHHPQAPPTRGGHWSEFNSKPKEDELGPDSTLGSVLLSSAVISSGTS</sequence>
<organism evidence="2 3">
    <name type="scientific">Saguinus oedipus</name>
    <name type="common">Cotton-top tamarin</name>
    <name type="synonym">Oedipomidas oedipus</name>
    <dbReference type="NCBI Taxonomy" id="9490"/>
    <lineage>
        <taxon>Eukaryota</taxon>
        <taxon>Metazoa</taxon>
        <taxon>Chordata</taxon>
        <taxon>Craniata</taxon>
        <taxon>Vertebrata</taxon>
        <taxon>Euteleostomi</taxon>
        <taxon>Mammalia</taxon>
        <taxon>Eutheria</taxon>
        <taxon>Euarchontoglires</taxon>
        <taxon>Primates</taxon>
        <taxon>Haplorrhini</taxon>
        <taxon>Platyrrhini</taxon>
        <taxon>Cebidae</taxon>
        <taxon>Callitrichinae</taxon>
        <taxon>Saguinus</taxon>
    </lineage>
</organism>
<feature type="non-terminal residue" evidence="2">
    <location>
        <position position="1"/>
    </location>
</feature>
<feature type="region of interest" description="Disordered" evidence="1">
    <location>
        <begin position="1"/>
        <end position="38"/>
    </location>
</feature>
<keyword evidence="3" id="KW-1185">Reference proteome</keyword>
<accession>A0ABQ9UQ67</accession>
<evidence type="ECO:0000256" key="1">
    <source>
        <dbReference type="SAM" id="MobiDB-lite"/>
    </source>
</evidence>
<gene>
    <name evidence="2" type="ORF">P7K49_024677</name>
</gene>
<evidence type="ECO:0000313" key="3">
    <source>
        <dbReference type="Proteomes" id="UP001266305"/>
    </source>
</evidence>